<dbReference type="PROSITE" id="PS50893">
    <property type="entry name" value="ABC_TRANSPORTER_2"/>
    <property type="match status" value="1"/>
</dbReference>
<dbReference type="AlphaFoldDB" id="A0A147K427"/>
<feature type="transmembrane region" description="Helical" evidence="9">
    <location>
        <begin position="218"/>
        <end position="239"/>
    </location>
</feature>
<feature type="transmembrane region" description="Helical" evidence="9">
    <location>
        <begin position="137"/>
        <end position="156"/>
    </location>
</feature>
<accession>A0A147K427</accession>
<dbReference type="STRING" id="1150625.Q75_17060"/>
<dbReference type="InterPro" id="IPR003439">
    <property type="entry name" value="ABC_transporter-like_ATP-bd"/>
</dbReference>
<evidence type="ECO:0000256" key="2">
    <source>
        <dbReference type="ARBA" id="ARBA00022448"/>
    </source>
</evidence>
<feature type="transmembrane region" description="Helical" evidence="9">
    <location>
        <begin position="245"/>
        <end position="263"/>
    </location>
</feature>
<dbReference type="PATRIC" id="fig|1150625.3.peg.3583"/>
<dbReference type="Pfam" id="PF00664">
    <property type="entry name" value="ABC_membrane"/>
    <property type="match status" value="1"/>
</dbReference>
<dbReference type="PANTHER" id="PTHR24221">
    <property type="entry name" value="ATP-BINDING CASSETTE SUB-FAMILY B"/>
    <property type="match status" value="1"/>
</dbReference>
<dbReference type="Proteomes" id="UP000074108">
    <property type="component" value="Unassembled WGS sequence"/>
</dbReference>
<evidence type="ECO:0000259" key="10">
    <source>
        <dbReference type="PROSITE" id="PS50893"/>
    </source>
</evidence>
<dbReference type="PANTHER" id="PTHR24221:SF654">
    <property type="entry name" value="ATP-BINDING CASSETTE SUB-FAMILY B MEMBER 6"/>
    <property type="match status" value="1"/>
</dbReference>
<dbReference type="EMBL" id="LDYG01000057">
    <property type="protein sequence ID" value="KUP04046.1"/>
    <property type="molecule type" value="Genomic_DNA"/>
</dbReference>
<keyword evidence="6 12" id="KW-0067">ATP-binding</keyword>
<dbReference type="InterPro" id="IPR036640">
    <property type="entry name" value="ABC1_TM_sf"/>
</dbReference>
<dbReference type="NCBIfam" id="TIGR02857">
    <property type="entry name" value="CydD"/>
    <property type="match status" value="1"/>
</dbReference>
<dbReference type="InterPro" id="IPR011527">
    <property type="entry name" value="ABC1_TM_dom"/>
</dbReference>
<proteinExistence type="predicted"/>
<evidence type="ECO:0000313" key="12">
    <source>
        <dbReference type="EMBL" id="KUP04046.1"/>
    </source>
</evidence>
<dbReference type="InterPro" id="IPR003593">
    <property type="entry name" value="AAA+_ATPase"/>
</dbReference>
<sequence length="557" mass="61729">MCLAVLSGATIIAQAYFFMRIVELVFLEGASIQEVVPYLGGLLGVLLLRATLSYGNGYIGIKMASKVKNQFREKLLSSYKDNPLQGALEGKSGEKVSLLVDAVDEIDSYFKSYVPQVIQTSIVPLMILMAVSTQHIYSGLIMMITAPFIPIFYIVVGINTQKKSEEQLEQMTLFSGRFLDTLQGLSTLKLFGQGKKQRDEIRKSSEGFRDSTMKVLQVAFNSSLKLEFISMLSIGLIALEIALRLVVFQTVTFSTAFFILILAPEFYQLLKELGSAFHTGRGSMGAAKKISEQLSVPVNKPVWGDRVMDATSPLSIEIQDLSFQYGDGFQLKEVGAELKPYENIAVVGRTGSGKTTLLSLIAGLLPPTSGTLLVNGIPLSHYRESEWFRRITYISQSPYLFSGTIRENIVIGTDREVSDTELFEACKKAGLMELIESFQHGVETEIGEGGRGLSGGEQQRVALARAFLKKPSLILFDEPTTGLDLQTERILQKSMKELSEYSTVITVAHRLHTIQEADRILFLENGQVLGYGTHEELLETVQDYREMIRTQQEGVAL</sequence>
<dbReference type="InterPro" id="IPR014216">
    <property type="entry name" value="ABC_transptr_CydD"/>
</dbReference>
<dbReference type="PROSITE" id="PS50929">
    <property type="entry name" value="ABC_TM1F"/>
    <property type="match status" value="1"/>
</dbReference>
<dbReference type="InterPro" id="IPR027417">
    <property type="entry name" value="P-loop_NTPase"/>
</dbReference>
<dbReference type="SMART" id="SM00382">
    <property type="entry name" value="AAA"/>
    <property type="match status" value="1"/>
</dbReference>
<dbReference type="GO" id="GO:0140359">
    <property type="term" value="F:ABC-type transporter activity"/>
    <property type="evidence" value="ECO:0007669"/>
    <property type="project" value="InterPro"/>
</dbReference>
<keyword evidence="3" id="KW-1003">Cell membrane</keyword>
<dbReference type="Gene3D" id="3.40.50.300">
    <property type="entry name" value="P-loop containing nucleotide triphosphate hydrolases"/>
    <property type="match status" value="1"/>
</dbReference>
<keyword evidence="5" id="KW-0547">Nucleotide-binding</keyword>
<dbReference type="GO" id="GO:0042883">
    <property type="term" value="P:cysteine transport"/>
    <property type="evidence" value="ECO:0007669"/>
    <property type="project" value="InterPro"/>
</dbReference>
<dbReference type="InterPro" id="IPR017871">
    <property type="entry name" value="ABC_transporter-like_CS"/>
</dbReference>
<evidence type="ECO:0000259" key="11">
    <source>
        <dbReference type="PROSITE" id="PS50929"/>
    </source>
</evidence>
<dbReference type="Gene3D" id="1.20.1560.10">
    <property type="entry name" value="ABC transporter type 1, transmembrane domain"/>
    <property type="match status" value="1"/>
</dbReference>
<dbReference type="SUPFAM" id="SSF52540">
    <property type="entry name" value="P-loop containing nucleoside triphosphate hydrolases"/>
    <property type="match status" value="1"/>
</dbReference>
<evidence type="ECO:0000256" key="3">
    <source>
        <dbReference type="ARBA" id="ARBA00022475"/>
    </source>
</evidence>
<dbReference type="PROSITE" id="PS00211">
    <property type="entry name" value="ABC_TRANSPORTER_1"/>
    <property type="match status" value="1"/>
</dbReference>
<evidence type="ECO:0000256" key="7">
    <source>
        <dbReference type="ARBA" id="ARBA00022989"/>
    </source>
</evidence>
<evidence type="ECO:0000313" key="13">
    <source>
        <dbReference type="Proteomes" id="UP000074108"/>
    </source>
</evidence>
<evidence type="ECO:0000256" key="9">
    <source>
        <dbReference type="SAM" id="Phobius"/>
    </source>
</evidence>
<evidence type="ECO:0000256" key="1">
    <source>
        <dbReference type="ARBA" id="ARBA00004651"/>
    </source>
</evidence>
<dbReference type="GO" id="GO:0005886">
    <property type="term" value="C:plasma membrane"/>
    <property type="evidence" value="ECO:0007669"/>
    <property type="project" value="UniProtKB-SubCell"/>
</dbReference>
<evidence type="ECO:0000256" key="8">
    <source>
        <dbReference type="ARBA" id="ARBA00023136"/>
    </source>
</evidence>
<organism evidence="12 13">
    <name type="scientific">Bacillus coahuilensis p1.1.43</name>
    <dbReference type="NCBI Taxonomy" id="1150625"/>
    <lineage>
        <taxon>Bacteria</taxon>
        <taxon>Bacillati</taxon>
        <taxon>Bacillota</taxon>
        <taxon>Bacilli</taxon>
        <taxon>Bacillales</taxon>
        <taxon>Bacillaceae</taxon>
        <taxon>Bacillus</taxon>
    </lineage>
</organism>
<reference evidence="12 13" key="1">
    <citation type="journal article" date="2016" name="Front. Microbiol.">
        <title>Microevolution Analysis of Bacillus coahuilensis Unveils Differences in Phosphorus Acquisition Strategies and Their Regulation.</title>
        <authorList>
            <person name="Gomez-Lunar Z."/>
            <person name="Hernandez-Gonzalez I."/>
            <person name="Rodriguez-Torres M.D."/>
            <person name="Souza V."/>
            <person name="Olmedo-Alvarez G."/>
        </authorList>
    </citation>
    <scope>NUCLEOTIDE SEQUENCE [LARGE SCALE GENOMIC DNA]</scope>
    <source>
        <strain evidence="13">p1.1.43</strain>
    </source>
</reference>
<feature type="domain" description="ABC transmembrane type-1" evidence="11">
    <location>
        <begin position="1"/>
        <end position="282"/>
    </location>
</feature>
<keyword evidence="2" id="KW-0813">Transport</keyword>
<dbReference type="CDD" id="cd03228">
    <property type="entry name" value="ABCC_MRP_Like"/>
    <property type="match status" value="1"/>
</dbReference>
<dbReference type="GO" id="GO:0005524">
    <property type="term" value="F:ATP binding"/>
    <property type="evidence" value="ECO:0007669"/>
    <property type="project" value="UniProtKB-KW"/>
</dbReference>
<evidence type="ECO:0000256" key="4">
    <source>
        <dbReference type="ARBA" id="ARBA00022692"/>
    </source>
</evidence>
<keyword evidence="4 9" id="KW-0812">Transmembrane</keyword>
<keyword evidence="8 9" id="KW-0472">Membrane</keyword>
<dbReference type="Pfam" id="PF00005">
    <property type="entry name" value="ABC_tran"/>
    <property type="match status" value="1"/>
</dbReference>
<dbReference type="FunFam" id="3.40.50.300:FF:000854">
    <property type="entry name" value="Multidrug ABC transporter ATP-binding protein"/>
    <property type="match status" value="1"/>
</dbReference>
<feature type="transmembrane region" description="Helical" evidence="9">
    <location>
        <begin position="39"/>
        <end position="61"/>
    </location>
</feature>
<gene>
    <name evidence="12" type="ORF">Q75_17060</name>
</gene>
<evidence type="ECO:0000256" key="5">
    <source>
        <dbReference type="ARBA" id="ARBA00022741"/>
    </source>
</evidence>
<feature type="domain" description="ABC transporter" evidence="10">
    <location>
        <begin position="316"/>
        <end position="550"/>
    </location>
</feature>
<comment type="subcellular location">
    <subcellularLocation>
        <location evidence="1">Cell membrane</location>
        <topology evidence="1">Multi-pass membrane protein</topology>
    </subcellularLocation>
</comment>
<dbReference type="GO" id="GO:0016887">
    <property type="term" value="F:ATP hydrolysis activity"/>
    <property type="evidence" value="ECO:0007669"/>
    <property type="project" value="InterPro"/>
</dbReference>
<keyword evidence="13" id="KW-1185">Reference proteome</keyword>
<comment type="caution">
    <text evidence="12">The sequence shown here is derived from an EMBL/GenBank/DDBJ whole genome shotgun (WGS) entry which is preliminary data.</text>
</comment>
<protein>
    <submittedName>
        <fullName evidence="12">ABC transporter ATP-binding protein</fullName>
    </submittedName>
</protein>
<name>A0A147K427_9BACI</name>
<dbReference type="InterPro" id="IPR039421">
    <property type="entry name" value="Type_1_exporter"/>
</dbReference>
<evidence type="ECO:0000256" key="6">
    <source>
        <dbReference type="ARBA" id="ARBA00022840"/>
    </source>
</evidence>
<dbReference type="SUPFAM" id="SSF90123">
    <property type="entry name" value="ABC transporter transmembrane region"/>
    <property type="match status" value="1"/>
</dbReference>
<dbReference type="CDD" id="cd18584">
    <property type="entry name" value="ABC_6TM_AarD_CydD"/>
    <property type="match status" value="1"/>
</dbReference>
<keyword evidence="7 9" id="KW-1133">Transmembrane helix</keyword>